<dbReference type="AlphaFoldDB" id="A0A645B4B0"/>
<accession>A0A645B4B0</accession>
<comment type="caution">
    <text evidence="1">The sequence shown here is derived from an EMBL/GenBank/DDBJ whole genome shotgun (WGS) entry which is preliminary data.</text>
</comment>
<protein>
    <submittedName>
        <fullName evidence="1">Uncharacterized protein</fullName>
    </submittedName>
</protein>
<dbReference type="EMBL" id="VSSQ01017277">
    <property type="protein sequence ID" value="MPM59411.1"/>
    <property type="molecule type" value="Genomic_DNA"/>
</dbReference>
<evidence type="ECO:0000313" key="1">
    <source>
        <dbReference type="EMBL" id="MPM59411.1"/>
    </source>
</evidence>
<organism evidence="1">
    <name type="scientific">bioreactor metagenome</name>
    <dbReference type="NCBI Taxonomy" id="1076179"/>
    <lineage>
        <taxon>unclassified sequences</taxon>
        <taxon>metagenomes</taxon>
        <taxon>ecological metagenomes</taxon>
    </lineage>
</organism>
<reference evidence="1" key="1">
    <citation type="submission" date="2019-08" db="EMBL/GenBank/DDBJ databases">
        <authorList>
            <person name="Kucharzyk K."/>
            <person name="Murdoch R.W."/>
            <person name="Higgins S."/>
            <person name="Loffler F."/>
        </authorList>
    </citation>
    <scope>NUCLEOTIDE SEQUENCE</scope>
</reference>
<name>A0A645B4B0_9ZZZZ</name>
<proteinExistence type="predicted"/>
<sequence>MYQNIFNFVSSNAPALIQLFIFASIVNEIKNIVYEQIEFPVSGFGDFVSSIWELIEDHI</sequence>
<gene>
    <name evidence="1" type="ORF">SDC9_106253</name>
</gene>